<feature type="compositionally biased region" description="Low complexity" evidence="1">
    <location>
        <begin position="117"/>
        <end position="146"/>
    </location>
</feature>
<sequence>MGSTRRLRALFTAARVLTAALAAVFALAWVPVNAAAGSVSAPEAAAASAARSGAVGAEHARVEPPRAVAHLPRHREFSPLDPDGYPNSSTPGEQRRDLGDPAVEAAGARFGPDLSSAPALPAAAAPALPRAGAGPAQGRAPPALAA</sequence>
<reference evidence="3 4" key="1">
    <citation type="submission" date="2018-03" db="EMBL/GenBank/DDBJ databases">
        <title>Genomic Encyclopedia of Archaeal and Bacterial Type Strains, Phase II (KMG-II): from individual species to whole genera.</title>
        <authorList>
            <person name="Goeker M."/>
        </authorList>
    </citation>
    <scope>NUCLEOTIDE SEQUENCE [LARGE SCALE GENOMIC DNA]</scope>
    <source>
        <strain evidence="3 4">DSM 45601</strain>
    </source>
</reference>
<feature type="region of interest" description="Disordered" evidence="1">
    <location>
        <begin position="42"/>
        <end position="146"/>
    </location>
</feature>
<organism evidence="3 4">
    <name type="scientific">Allonocardiopsis opalescens</name>
    <dbReference type="NCBI Taxonomy" id="1144618"/>
    <lineage>
        <taxon>Bacteria</taxon>
        <taxon>Bacillati</taxon>
        <taxon>Actinomycetota</taxon>
        <taxon>Actinomycetes</taxon>
        <taxon>Streptosporangiales</taxon>
        <taxon>Allonocardiopsis</taxon>
    </lineage>
</organism>
<feature type="chain" id="PRO_5039442995" evidence="2">
    <location>
        <begin position="35"/>
        <end position="146"/>
    </location>
</feature>
<dbReference type="RefSeq" id="WP_106241651.1">
    <property type="nucleotide sequence ID" value="NZ_PVZC01000002.1"/>
</dbReference>
<accession>A0A2T0Q980</accession>
<feature type="compositionally biased region" description="Low complexity" evidence="1">
    <location>
        <begin position="42"/>
        <end position="57"/>
    </location>
</feature>
<protein>
    <submittedName>
        <fullName evidence="3">Uncharacterized protein</fullName>
    </submittedName>
</protein>
<dbReference type="EMBL" id="PVZC01000002">
    <property type="protein sequence ID" value="PRY00405.1"/>
    <property type="molecule type" value="Genomic_DNA"/>
</dbReference>
<dbReference type="AlphaFoldDB" id="A0A2T0Q980"/>
<evidence type="ECO:0000256" key="1">
    <source>
        <dbReference type="SAM" id="MobiDB-lite"/>
    </source>
</evidence>
<proteinExistence type="predicted"/>
<evidence type="ECO:0000313" key="4">
    <source>
        <dbReference type="Proteomes" id="UP000237846"/>
    </source>
</evidence>
<comment type="caution">
    <text evidence="3">The sequence shown here is derived from an EMBL/GenBank/DDBJ whole genome shotgun (WGS) entry which is preliminary data.</text>
</comment>
<feature type="signal peptide" evidence="2">
    <location>
        <begin position="1"/>
        <end position="34"/>
    </location>
</feature>
<evidence type="ECO:0000313" key="3">
    <source>
        <dbReference type="EMBL" id="PRY00405.1"/>
    </source>
</evidence>
<name>A0A2T0Q980_9ACTN</name>
<gene>
    <name evidence="3" type="ORF">CLV72_10234</name>
</gene>
<keyword evidence="4" id="KW-1185">Reference proteome</keyword>
<dbReference type="Proteomes" id="UP000237846">
    <property type="component" value="Unassembled WGS sequence"/>
</dbReference>
<evidence type="ECO:0000256" key="2">
    <source>
        <dbReference type="SAM" id="SignalP"/>
    </source>
</evidence>
<keyword evidence="2" id="KW-0732">Signal</keyword>